<keyword evidence="9" id="KW-1185">Reference proteome</keyword>
<evidence type="ECO:0000256" key="4">
    <source>
        <dbReference type="ARBA" id="ARBA00022989"/>
    </source>
</evidence>
<protein>
    <submittedName>
        <fullName evidence="8">Inner membrane transporter RhtA</fullName>
    </submittedName>
</protein>
<feature type="transmembrane region" description="Helical" evidence="6">
    <location>
        <begin position="270"/>
        <end position="291"/>
    </location>
</feature>
<gene>
    <name evidence="8" type="ORF">GGR43_000561</name>
</gene>
<feature type="transmembrane region" description="Helical" evidence="6">
    <location>
        <begin position="51"/>
        <end position="69"/>
    </location>
</feature>
<evidence type="ECO:0000256" key="5">
    <source>
        <dbReference type="ARBA" id="ARBA00023136"/>
    </source>
</evidence>
<dbReference type="EMBL" id="JACIDT010000002">
    <property type="protein sequence ID" value="MBB3924860.1"/>
    <property type="molecule type" value="Genomic_DNA"/>
</dbReference>
<keyword evidence="3 6" id="KW-0812">Transmembrane</keyword>
<dbReference type="InterPro" id="IPR000620">
    <property type="entry name" value="EamA_dom"/>
</dbReference>
<feature type="transmembrane region" description="Helical" evidence="6">
    <location>
        <begin position="185"/>
        <end position="204"/>
    </location>
</feature>
<proteinExistence type="predicted"/>
<keyword evidence="5 6" id="KW-0472">Membrane</keyword>
<name>A0A7W6BDF4_9SPHN</name>
<dbReference type="Proteomes" id="UP000571950">
    <property type="component" value="Unassembled WGS sequence"/>
</dbReference>
<reference evidence="8 9" key="1">
    <citation type="submission" date="2020-08" db="EMBL/GenBank/DDBJ databases">
        <title>Genomic Encyclopedia of Type Strains, Phase IV (KMG-IV): sequencing the most valuable type-strain genomes for metagenomic binning, comparative biology and taxonomic classification.</title>
        <authorList>
            <person name="Goeker M."/>
        </authorList>
    </citation>
    <scope>NUCLEOTIDE SEQUENCE [LARGE SCALE GENOMIC DNA]</scope>
    <source>
        <strain evidence="8 9">DSM 26189</strain>
    </source>
</reference>
<dbReference type="InterPro" id="IPR037185">
    <property type="entry name" value="EmrE-like"/>
</dbReference>
<dbReference type="AlphaFoldDB" id="A0A7W6BDF4"/>
<accession>A0A7W6BDF4</accession>
<dbReference type="RefSeq" id="WP_188070437.1">
    <property type="nucleotide sequence ID" value="NZ_BSPS01000036.1"/>
</dbReference>
<dbReference type="SUPFAM" id="SSF103481">
    <property type="entry name" value="Multidrug resistance efflux transporter EmrE"/>
    <property type="match status" value="2"/>
</dbReference>
<feature type="transmembrane region" description="Helical" evidence="6">
    <location>
        <begin position="105"/>
        <end position="122"/>
    </location>
</feature>
<organism evidence="8 9">
    <name type="scientific">Sphingobium jiangsuense</name>
    <dbReference type="NCBI Taxonomy" id="870476"/>
    <lineage>
        <taxon>Bacteria</taxon>
        <taxon>Pseudomonadati</taxon>
        <taxon>Pseudomonadota</taxon>
        <taxon>Alphaproteobacteria</taxon>
        <taxon>Sphingomonadales</taxon>
        <taxon>Sphingomonadaceae</taxon>
        <taxon>Sphingobium</taxon>
    </lineage>
</organism>
<evidence type="ECO:0000256" key="3">
    <source>
        <dbReference type="ARBA" id="ARBA00022692"/>
    </source>
</evidence>
<dbReference type="PANTHER" id="PTHR42920">
    <property type="entry name" value="OS03G0707200 PROTEIN-RELATED"/>
    <property type="match status" value="1"/>
</dbReference>
<feature type="transmembrane region" description="Helical" evidence="6">
    <location>
        <begin position="21"/>
        <end position="45"/>
    </location>
</feature>
<feature type="transmembrane region" description="Helical" evidence="6">
    <location>
        <begin position="129"/>
        <end position="146"/>
    </location>
</feature>
<evidence type="ECO:0000256" key="6">
    <source>
        <dbReference type="SAM" id="Phobius"/>
    </source>
</evidence>
<dbReference type="PANTHER" id="PTHR42920:SF5">
    <property type="entry name" value="EAMA DOMAIN-CONTAINING PROTEIN"/>
    <property type="match status" value="1"/>
</dbReference>
<evidence type="ECO:0000256" key="1">
    <source>
        <dbReference type="ARBA" id="ARBA00004651"/>
    </source>
</evidence>
<evidence type="ECO:0000259" key="7">
    <source>
        <dbReference type="Pfam" id="PF00892"/>
    </source>
</evidence>
<dbReference type="InterPro" id="IPR051258">
    <property type="entry name" value="Diverse_Substrate_Transporter"/>
</dbReference>
<feature type="transmembrane region" description="Helical" evidence="6">
    <location>
        <begin position="244"/>
        <end position="264"/>
    </location>
</feature>
<evidence type="ECO:0000256" key="2">
    <source>
        <dbReference type="ARBA" id="ARBA00022475"/>
    </source>
</evidence>
<comment type="subcellular location">
    <subcellularLocation>
        <location evidence="1">Cell membrane</location>
        <topology evidence="1">Multi-pass membrane protein</topology>
    </subcellularLocation>
</comment>
<feature type="domain" description="EamA" evidence="7">
    <location>
        <begin position="156"/>
        <end position="284"/>
    </location>
</feature>
<comment type="caution">
    <text evidence="8">The sequence shown here is derived from an EMBL/GenBank/DDBJ whole genome shotgun (WGS) entry which is preliminary data.</text>
</comment>
<sequence>MTEQHSQAPERSGGHSPAVPIAMLLVAMLSVQWGASIAKALFPILGATNMAVLRILFSTLFMAIALRPWKIRLDRGNWRALLLYGLALGSMNLTFYQALERIPMGIAVAIEFVGPLGVVIATSRRAVDFLWALLAIAGLALLTPLGPDSHDLDPVGMSFALLAGLFWAIYILAGKRAGQDHGSRSAAAGMLISSALALPFGVATASPVSVLLPVLPLVLAVGLLSGAIPYTLEMVALRRMRPGTFGILMSLEPAIAAMLGALTLQEHLPLLHWVAICAVMTASAGAVLTAARTVRVADAP</sequence>
<evidence type="ECO:0000313" key="8">
    <source>
        <dbReference type="EMBL" id="MBB3924860.1"/>
    </source>
</evidence>
<dbReference type="GO" id="GO:0005886">
    <property type="term" value="C:plasma membrane"/>
    <property type="evidence" value="ECO:0007669"/>
    <property type="project" value="UniProtKB-SubCell"/>
</dbReference>
<dbReference type="Pfam" id="PF00892">
    <property type="entry name" value="EamA"/>
    <property type="match status" value="1"/>
</dbReference>
<keyword evidence="4 6" id="KW-1133">Transmembrane helix</keyword>
<evidence type="ECO:0000313" key="9">
    <source>
        <dbReference type="Proteomes" id="UP000571950"/>
    </source>
</evidence>
<feature type="transmembrane region" description="Helical" evidence="6">
    <location>
        <begin position="81"/>
        <end position="99"/>
    </location>
</feature>
<keyword evidence="2" id="KW-1003">Cell membrane</keyword>
<feature type="transmembrane region" description="Helical" evidence="6">
    <location>
        <begin position="210"/>
        <end position="232"/>
    </location>
</feature>
<feature type="transmembrane region" description="Helical" evidence="6">
    <location>
        <begin position="152"/>
        <end position="173"/>
    </location>
</feature>